<dbReference type="SUPFAM" id="SSF53649">
    <property type="entry name" value="Alkaline phosphatase-like"/>
    <property type="match status" value="1"/>
</dbReference>
<dbReference type="GO" id="GO:0004065">
    <property type="term" value="F:arylsulfatase activity"/>
    <property type="evidence" value="ECO:0007669"/>
    <property type="project" value="UniProtKB-EC"/>
</dbReference>
<keyword evidence="7" id="KW-1185">Reference proteome</keyword>
<dbReference type="AlphaFoldDB" id="A0A518H1S3"/>
<keyword evidence="2" id="KW-0732">Signal</keyword>
<dbReference type="Proteomes" id="UP000317835">
    <property type="component" value="Chromosome"/>
</dbReference>
<evidence type="ECO:0000256" key="3">
    <source>
        <dbReference type="ARBA" id="ARBA00022801"/>
    </source>
</evidence>
<protein>
    <submittedName>
        <fullName evidence="6">Arylsulfatase</fullName>
        <ecNumber evidence="6">3.1.6.1</ecNumber>
    </submittedName>
</protein>
<dbReference type="PROSITE" id="PS00149">
    <property type="entry name" value="SULFATASE_2"/>
    <property type="match status" value="1"/>
</dbReference>
<gene>
    <name evidence="6" type="ORF">ElP_26850</name>
</gene>
<dbReference type="CDD" id="cd16031">
    <property type="entry name" value="G6S_like"/>
    <property type="match status" value="1"/>
</dbReference>
<dbReference type="Pfam" id="PF00884">
    <property type="entry name" value="Sulfatase"/>
    <property type="match status" value="1"/>
</dbReference>
<dbReference type="InterPro" id="IPR024607">
    <property type="entry name" value="Sulfatase_CS"/>
</dbReference>
<evidence type="ECO:0000256" key="2">
    <source>
        <dbReference type="ARBA" id="ARBA00022729"/>
    </source>
</evidence>
<name>A0A518H1S3_9BACT</name>
<dbReference type="EC" id="3.1.6.1" evidence="6"/>
<dbReference type="InterPro" id="IPR000917">
    <property type="entry name" value="Sulfatase_N"/>
</dbReference>
<dbReference type="OrthoDB" id="237120at2"/>
<evidence type="ECO:0000256" key="1">
    <source>
        <dbReference type="ARBA" id="ARBA00008779"/>
    </source>
</evidence>
<evidence type="ECO:0000259" key="5">
    <source>
        <dbReference type="Pfam" id="PF00884"/>
    </source>
</evidence>
<feature type="domain" description="Sulfatase N-terminal" evidence="5">
    <location>
        <begin position="35"/>
        <end position="361"/>
    </location>
</feature>
<dbReference type="PANTHER" id="PTHR43108:SF6">
    <property type="entry name" value="N-SULPHOGLUCOSAMINE SULPHOHYDROLASE"/>
    <property type="match status" value="1"/>
</dbReference>
<dbReference type="KEGG" id="tpla:ElP_26850"/>
<dbReference type="InterPro" id="IPR017850">
    <property type="entry name" value="Alkaline_phosphatase_core_sf"/>
</dbReference>
<dbReference type="RefSeq" id="WP_145269937.1">
    <property type="nucleotide sequence ID" value="NZ_CP036426.1"/>
</dbReference>
<evidence type="ECO:0000256" key="4">
    <source>
        <dbReference type="ARBA" id="ARBA00023180"/>
    </source>
</evidence>
<reference evidence="6 7" key="1">
    <citation type="submission" date="2019-02" db="EMBL/GenBank/DDBJ databases">
        <title>Deep-cultivation of Planctomycetes and their phenomic and genomic characterization uncovers novel biology.</title>
        <authorList>
            <person name="Wiegand S."/>
            <person name="Jogler M."/>
            <person name="Boedeker C."/>
            <person name="Pinto D."/>
            <person name="Vollmers J."/>
            <person name="Rivas-Marin E."/>
            <person name="Kohn T."/>
            <person name="Peeters S.H."/>
            <person name="Heuer A."/>
            <person name="Rast P."/>
            <person name="Oberbeckmann S."/>
            <person name="Bunk B."/>
            <person name="Jeske O."/>
            <person name="Meyerdierks A."/>
            <person name="Storesund J.E."/>
            <person name="Kallscheuer N."/>
            <person name="Luecker S."/>
            <person name="Lage O.M."/>
            <person name="Pohl T."/>
            <person name="Merkel B.J."/>
            <person name="Hornburger P."/>
            <person name="Mueller R.-W."/>
            <person name="Bruemmer F."/>
            <person name="Labrenz M."/>
            <person name="Spormann A.M."/>
            <person name="Op den Camp H."/>
            <person name="Overmann J."/>
            <person name="Amann R."/>
            <person name="Jetten M.S.M."/>
            <person name="Mascher T."/>
            <person name="Medema M.H."/>
            <person name="Devos D.P."/>
            <person name="Kaster A.-K."/>
            <person name="Ovreas L."/>
            <person name="Rohde M."/>
            <person name="Galperin M.Y."/>
            <person name="Jogler C."/>
        </authorList>
    </citation>
    <scope>NUCLEOTIDE SEQUENCE [LARGE SCALE GENOMIC DNA]</scope>
    <source>
        <strain evidence="6 7">ElP</strain>
    </source>
</reference>
<comment type="similarity">
    <text evidence="1">Belongs to the sulfatase family.</text>
</comment>
<keyword evidence="4" id="KW-0325">Glycoprotein</keyword>
<evidence type="ECO:0000313" key="7">
    <source>
        <dbReference type="Proteomes" id="UP000317835"/>
    </source>
</evidence>
<dbReference type="Gene3D" id="3.40.720.10">
    <property type="entry name" value="Alkaline Phosphatase, subunit A"/>
    <property type="match status" value="1"/>
</dbReference>
<keyword evidence="3 6" id="KW-0378">Hydrolase</keyword>
<dbReference type="PANTHER" id="PTHR43108">
    <property type="entry name" value="N-ACETYLGLUCOSAMINE-6-SULFATASE FAMILY MEMBER"/>
    <property type="match status" value="1"/>
</dbReference>
<evidence type="ECO:0000313" key="6">
    <source>
        <dbReference type="EMBL" id="QDV34789.1"/>
    </source>
</evidence>
<sequence length="463" mass="52807">MSDACPESPRRPLPWILLVLVLSPGPTARGQDDRPNVLVLFADDWRWDTLGYAGNRVVQTPNLDALAARGAWFRDARVTTSICWVSRATLFTGQWMARHGLERGNEPIPPGAWDETYPALLRESGYWTGHVGKWHNGPFPAGEFDSGTSYMGRHYMTLPDGTEIHVTDRNERDALRFLADRPKDRPFCLTLAFFATHAEDPNPKQYLYQPESASLYEGVTIPVPATATEAHFRALPPFLSTEENEGRIRWYWRFDTPERYQESMKAYYRMATEVDAAIGRIVSALEGQGALDDTLIVFMGDNGYFHGEHGLADKWYPYEESLRVPLIVVDPRMPEARRGLVNDDFVLNADVAPTVLAAAGVPIPPRMQGRDFAPLYLDADPPAWREEFYYEHPTVSNRERIPSSRAVVRDDLKYSYWPEWDFEELYDLEADPFEEHNLAADPAEAGRLEELRSRLAELRKEAR</sequence>
<organism evidence="6 7">
    <name type="scientific">Tautonia plasticadhaerens</name>
    <dbReference type="NCBI Taxonomy" id="2527974"/>
    <lineage>
        <taxon>Bacteria</taxon>
        <taxon>Pseudomonadati</taxon>
        <taxon>Planctomycetota</taxon>
        <taxon>Planctomycetia</taxon>
        <taxon>Isosphaerales</taxon>
        <taxon>Isosphaeraceae</taxon>
        <taxon>Tautonia</taxon>
    </lineage>
</organism>
<dbReference type="EMBL" id="CP036426">
    <property type="protein sequence ID" value="QDV34789.1"/>
    <property type="molecule type" value="Genomic_DNA"/>
</dbReference>
<proteinExistence type="inferred from homology"/>
<accession>A0A518H1S3</accession>